<dbReference type="EMBL" id="KJ776829">
    <property type="protein sequence ID" value="AIA19899.1"/>
    <property type="molecule type" value="Genomic_DNA"/>
</dbReference>
<dbReference type="PROSITE" id="PS51199">
    <property type="entry name" value="SF4_HELICASE"/>
    <property type="match status" value="2"/>
</dbReference>
<dbReference type="Pfam" id="PF14890">
    <property type="entry name" value="Intein_splicing"/>
    <property type="match status" value="1"/>
</dbReference>
<comment type="catalytic activity">
    <reaction evidence="12 13">
        <text>ATP + H2O = ADP + phosphate + H(+)</text>
        <dbReference type="Rhea" id="RHEA:13065"/>
        <dbReference type="ChEBI" id="CHEBI:15377"/>
        <dbReference type="ChEBI" id="CHEBI:15378"/>
        <dbReference type="ChEBI" id="CHEBI:30616"/>
        <dbReference type="ChEBI" id="CHEBI:43474"/>
        <dbReference type="ChEBI" id="CHEBI:456216"/>
        <dbReference type="EC" id="5.6.2.3"/>
    </reaction>
</comment>
<dbReference type="EMBL" id="KJ776831">
    <property type="protein sequence ID" value="AIA20317.1"/>
    <property type="molecule type" value="Genomic_DNA"/>
</dbReference>
<evidence type="ECO:0000256" key="7">
    <source>
        <dbReference type="ARBA" id="ARBA00022806"/>
    </source>
</evidence>
<dbReference type="NCBIfam" id="TIGR00665">
    <property type="entry name" value="DnaB"/>
    <property type="match status" value="1"/>
</dbReference>
<dbReference type="InterPro" id="IPR007693">
    <property type="entry name" value="DNA_helicase_DnaB-like_N"/>
</dbReference>
<evidence type="ECO:0000256" key="9">
    <source>
        <dbReference type="ARBA" id="ARBA00023125"/>
    </source>
</evidence>
<evidence type="ECO:0000256" key="2">
    <source>
        <dbReference type="ARBA" id="ARBA00022515"/>
    </source>
</evidence>
<dbReference type="PANTHER" id="PTHR30153:SF2">
    <property type="entry name" value="REPLICATIVE DNA HELICASE"/>
    <property type="match status" value="1"/>
</dbReference>
<dbReference type="EC" id="5.6.2.3" evidence="13"/>
<feature type="domain" description="SF4 helicase" evidence="14">
    <location>
        <begin position="161"/>
        <end position="366"/>
    </location>
</feature>
<dbReference type="SUPFAM" id="SSF51294">
    <property type="entry name" value="Hedgehog/intein (Hint) domain"/>
    <property type="match status" value="1"/>
</dbReference>
<dbReference type="CDD" id="cd00984">
    <property type="entry name" value="DnaB_C"/>
    <property type="match status" value="1"/>
</dbReference>
<keyword evidence="7 13" id="KW-0347">Helicase</keyword>
<dbReference type="InterPro" id="IPR030934">
    <property type="entry name" value="Intein_C"/>
</dbReference>
<evidence type="ECO:0000256" key="13">
    <source>
        <dbReference type="RuleBase" id="RU362085"/>
    </source>
</evidence>
<keyword evidence="9 13" id="KW-0238">DNA-binding</keyword>
<comment type="function">
    <text evidence="11">The intein is an endonuclease.</text>
</comment>
<keyword evidence="4" id="KW-0677">Repeat</keyword>
<protein>
    <recommendedName>
        <fullName evidence="13">Replicative DNA helicase</fullName>
        <ecNumber evidence="13">5.6.2.3</ecNumber>
    </recommendedName>
</protein>
<dbReference type="Gene3D" id="2.170.16.10">
    <property type="entry name" value="Hedgehog/Intein (Hint) domain"/>
    <property type="match status" value="1"/>
</dbReference>
<organism evidence="15">
    <name type="scientific">Pyropia perforata</name>
    <name type="common">Red alga</name>
    <name type="synonym">Porphyra perforata</name>
    <dbReference type="NCBI Taxonomy" id="182771"/>
    <lineage>
        <taxon>Eukaryota</taxon>
        <taxon>Rhodophyta</taxon>
        <taxon>Bangiophyceae</taxon>
        <taxon>Bangiales</taxon>
        <taxon>Bangiaceae</taxon>
        <taxon>Pyropia</taxon>
    </lineage>
</organism>
<dbReference type="GO" id="GO:0005524">
    <property type="term" value="F:ATP binding"/>
    <property type="evidence" value="ECO:0007669"/>
    <property type="project" value="UniProtKB-UniRule"/>
</dbReference>
<geneLocation type="plastid" evidence="15"/>
<feature type="domain" description="SF4 helicase" evidence="14">
    <location>
        <begin position="517"/>
        <end position="573"/>
    </location>
</feature>
<proteinExistence type="inferred from homology"/>
<dbReference type="GO" id="GO:0005829">
    <property type="term" value="C:cytosol"/>
    <property type="evidence" value="ECO:0007669"/>
    <property type="project" value="TreeGrafter"/>
</dbReference>
<evidence type="ECO:0000256" key="5">
    <source>
        <dbReference type="ARBA" id="ARBA00022741"/>
    </source>
</evidence>
<dbReference type="SUPFAM" id="SSF48024">
    <property type="entry name" value="N-terminal domain of DnaB helicase"/>
    <property type="match status" value="1"/>
</dbReference>
<evidence type="ECO:0000313" key="15">
    <source>
        <dbReference type="EMBL" id="AGV01105.1"/>
    </source>
</evidence>
<evidence type="ECO:0000256" key="1">
    <source>
        <dbReference type="ARBA" id="ARBA00008428"/>
    </source>
</evidence>
<dbReference type="InterPro" id="IPR007692">
    <property type="entry name" value="DNA_helicase_DnaB"/>
</dbReference>
<dbReference type="AlphaFoldDB" id="A0A023I7D6"/>
<gene>
    <name evidence="15" type="primary">dnaB</name>
</gene>
<evidence type="ECO:0000256" key="6">
    <source>
        <dbReference type="ARBA" id="ARBA00022801"/>
    </source>
</evidence>
<dbReference type="PROSITE" id="PS50817">
    <property type="entry name" value="INTEIN_N_TER"/>
    <property type="match status" value="1"/>
</dbReference>
<keyword evidence="8 13" id="KW-0067">ATP-binding</keyword>
<dbReference type="InterPro" id="IPR007694">
    <property type="entry name" value="DNA_helicase_DnaB-like_C"/>
</dbReference>
<comment type="function">
    <text evidence="13">The main replicative DNA helicase, it participates in initiation and elongation during chromosome replication. Travels ahead of the DNA replisome, separating dsDNA into templates for DNA synthesis. A processive ATP-dependent 5'-3' DNA helicase it has DNA-dependent ATPase activity.</text>
</comment>
<reference evidence="15" key="1">
    <citation type="journal article" date="2014" name="Sci. Rep.">
        <title>Minimally destructive sampling of type specimens of Pyropia (Bangiales, Rhodophyta) recovers complete plastid and mitochondrial genomes.</title>
        <authorList>
            <person name="Hughey J.R."/>
            <person name="Gabrielson P.W."/>
            <person name="Rohmer L."/>
            <person name="Tortolani J."/>
            <person name="Silva M."/>
            <person name="Miller K.A."/>
            <person name="Young J.D."/>
            <person name="Martell C."/>
            <person name="Ruediger E."/>
        </authorList>
    </citation>
    <scope>NUCLEOTIDE SEQUENCE</scope>
    <source>
        <strain evidence="15">LD 13037</strain>
    </source>
</reference>
<dbReference type="EMBL" id="KC904971">
    <property type="protein sequence ID" value="AGV01105.1"/>
    <property type="molecule type" value="Genomic_DNA"/>
</dbReference>
<dbReference type="PROSITE" id="PS50818">
    <property type="entry name" value="INTEIN_C_TER"/>
    <property type="match status" value="1"/>
</dbReference>
<comment type="similarity">
    <text evidence="1 13">Belongs to the helicase family. DnaB subfamily.</text>
</comment>
<dbReference type="Pfam" id="PF03796">
    <property type="entry name" value="DnaB_C"/>
    <property type="match status" value="1"/>
</dbReference>
<evidence type="ECO:0000256" key="11">
    <source>
        <dbReference type="ARBA" id="ARBA00044940"/>
    </source>
</evidence>
<dbReference type="InterPro" id="IPR036185">
    <property type="entry name" value="DNA_heli_DnaB-like_N_sf"/>
</dbReference>
<dbReference type="InterPro" id="IPR016136">
    <property type="entry name" value="DNA_helicase_N/primase_C"/>
</dbReference>
<evidence type="ECO:0000256" key="12">
    <source>
        <dbReference type="ARBA" id="ARBA00048954"/>
    </source>
</evidence>
<keyword evidence="3 13" id="KW-0235">DNA replication</keyword>
<dbReference type="EMBL" id="KJ776833">
    <property type="protein sequence ID" value="AIA20735.1"/>
    <property type="molecule type" value="Genomic_DNA"/>
</dbReference>
<evidence type="ECO:0000256" key="8">
    <source>
        <dbReference type="ARBA" id="ARBA00022840"/>
    </source>
</evidence>
<keyword evidence="10" id="KW-0413">Isomerase</keyword>
<dbReference type="EMBL" id="KJ776832">
    <property type="protein sequence ID" value="AIA20526.1"/>
    <property type="molecule type" value="Genomic_DNA"/>
</dbReference>
<dbReference type="GO" id="GO:0006269">
    <property type="term" value="P:DNA replication, synthesis of primer"/>
    <property type="evidence" value="ECO:0007669"/>
    <property type="project" value="UniProtKB-UniRule"/>
</dbReference>
<dbReference type="Gene3D" id="1.10.860.10">
    <property type="entry name" value="DNAb Helicase, Chain A"/>
    <property type="match status" value="1"/>
</dbReference>
<dbReference type="Gene3D" id="3.40.50.300">
    <property type="entry name" value="P-loop containing nucleotide triphosphate hydrolases"/>
    <property type="match status" value="2"/>
</dbReference>
<dbReference type="InterPro" id="IPR006141">
    <property type="entry name" value="Intein_N"/>
</dbReference>
<dbReference type="GeneID" id="19221692"/>
<evidence type="ECO:0000256" key="4">
    <source>
        <dbReference type="ARBA" id="ARBA00022737"/>
    </source>
</evidence>
<name>A0A023I7D6_PYRPE</name>
<accession>A0A023I7D6</accession>
<dbReference type="GO" id="GO:0016787">
    <property type="term" value="F:hydrolase activity"/>
    <property type="evidence" value="ECO:0007669"/>
    <property type="project" value="UniProtKB-KW"/>
</dbReference>
<dbReference type="InterPro" id="IPR027417">
    <property type="entry name" value="P-loop_NTPase"/>
</dbReference>
<dbReference type="GO" id="GO:0043139">
    <property type="term" value="F:5'-3' DNA helicase activity"/>
    <property type="evidence" value="ECO:0007669"/>
    <property type="project" value="UniProtKB-EC"/>
</dbReference>
<evidence type="ECO:0000256" key="3">
    <source>
        <dbReference type="ARBA" id="ARBA00022705"/>
    </source>
</evidence>
<keyword evidence="6 13" id="KW-0378">Hydrolase</keyword>
<sequence>MLLSAILSKQSISLLKSVDKLSPDFFYFTSNSLLYRAILESIHHIKKVSITNFLVNLKTEKIIRHLSELNEVLSLIEQAPLSDVIDEYSSVIIDNYIKRLLVGSGDSLFLISCSKQSVKQENITDVISQLTKAYEILEEKDTQTLATILASLLVHLDTTKKISINSSIFSGFTELDSITQGFQKSDLIILAGRPSMGKTAFAINITRYIINQEKSFVILFSLEMSIEQLLRRILAQECHLNGQKIQSGQLNNNEWQYVIQKSKTLADLNLYIDDSAKISTDTIKTKVKFFKLQGKNIELIIVDYLQLLQDGRQSENRSQELSLITRSLKVLAKDLNLPILVLSQLNRNLETRSDKRPLLSDLRESGCISKLNHLHLPSCSQTQVLFHFHYKHVEITSFTAKRLNLFTANKANISKTGKKPVYEIVVQSGKYIKLTSNHKILTTQGWKRCDEIDQNNMLAIQIDIIQEKISILDSFSSLFLVFENLQKIRIISLQEVFDLGCKSLFNFISNNFIVHNSIEQDADLVIMLYRDSYYNQEATEGSITEVIIAKHRNGPTGTFQLKFDTHLANFSNI</sequence>
<dbReference type="EMBL" id="KJ776827">
    <property type="protein sequence ID" value="AIA19481.1"/>
    <property type="molecule type" value="Genomic_DNA"/>
</dbReference>
<evidence type="ECO:0000256" key="10">
    <source>
        <dbReference type="ARBA" id="ARBA00023235"/>
    </source>
</evidence>
<dbReference type="GO" id="GO:0003677">
    <property type="term" value="F:DNA binding"/>
    <property type="evidence" value="ECO:0007669"/>
    <property type="project" value="UniProtKB-UniRule"/>
</dbReference>
<dbReference type="CDD" id="cd00081">
    <property type="entry name" value="Hint"/>
    <property type="match status" value="1"/>
</dbReference>
<dbReference type="EMBL" id="KJ776835">
    <property type="protein sequence ID" value="AIA21153.1"/>
    <property type="molecule type" value="Genomic_DNA"/>
</dbReference>
<keyword evidence="15" id="KW-0934">Plastid</keyword>
<dbReference type="Pfam" id="PF00772">
    <property type="entry name" value="DnaB"/>
    <property type="match status" value="1"/>
</dbReference>
<dbReference type="InterPro" id="IPR036844">
    <property type="entry name" value="Hint_dom_sf"/>
</dbReference>
<dbReference type="SUPFAM" id="SSF52540">
    <property type="entry name" value="P-loop containing nucleoside triphosphate hydrolases"/>
    <property type="match status" value="1"/>
</dbReference>
<dbReference type="RefSeq" id="YP_009027616.1">
    <property type="nucleotide sequence ID" value="NC_024050.1"/>
</dbReference>
<dbReference type="PANTHER" id="PTHR30153">
    <property type="entry name" value="REPLICATIVE DNA HELICASE DNAB"/>
    <property type="match status" value="1"/>
</dbReference>
<evidence type="ECO:0000259" key="14">
    <source>
        <dbReference type="PROSITE" id="PS51199"/>
    </source>
</evidence>
<keyword evidence="5 13" id="KW-0547">Nucleotide-binding</keyword>
<dbReference type="GO" id="GO:0016539">
    <property type="term" value="P:intein-mediated protein splicing"/>
    <property type="evidence" value="ECO:0007669"/>
    <property type="project" value="InterPro"/>
</dbReference>
<keyword evidence="2 13" id="KW-0639">Primosome</keyword>